<evidence type="ECO:0000256" key="4">
    <source>
        <dbReference type="ARBA" id="ARBA00023136"/>
    </source>
</evidence>
<keyword evidence="3 5" id="KW-1133">Transmembrane helix</keyword>
<proteinExistence type="predicted"/>
<gene>
    <name evidence="7" type="ORF">D3H65_25040</name>
</gene>
<dbReference type="OrthoDB" id="6206554at2"/>
<evidence type="ECO:0000256" key="3">
    <source>
        <dbReference type="ARBA" id="ARBA00022989"/>
    </source>
</evidence>
<keyword evidence="4 5" id="KW-0472">Membrane</keyword>
<dbReference type="Proteomes" id="UP000263900">
    <property type="component" value="Chromosome"/>
</dbReference>
<feature type="transmembrane region" description="Helical" evidence="5">
    <location>
        <begin position="307"/>
        <end position="325"/>
    </location>
</feature>
<dbReference type="Pfam" id="PF13519">
    <property type="entry name" value="VWA_2"/>
    <property type="match status" value="1"/>
</dbReference>
<dbReference type="Gene3D" id="3.40.50.410">
    <property type="entry name" value="von Willebrand factor, type A domain"/>
    <property type="match status" value="1"/>
</dbReference>
<feature type="transmembrane region" description="Helical" evidence="5">
    <location>
        <begin position="56"/>
        <end position="77"/>
    </location>
</feature>
<organism evidence="7 8">
    <name type="scientific">Paraflavitalea soli</name>
    <dbReference type="NCBI Taxonomy" id="2315862"/>
    <lineage>
        <taxon>Bacteria</taxon>
        <taxon>Pseudomonadati</taxon>
        <taxon>Bacteroidota</taxon>
        <taxon>Chitinophagia</taxon>
        <taxon>Chitinophagales</taxon>
        <taxon>Chitinophagaceae</taxon>
        <taxon>Paraflavitalea</taxon>
    </lineage>
</organism>
<dbReference type="SMART" id="SM00327">
    <property type="entry name" value="VWA"/>
    <property type="match status" value="1"/>
</dbReference>
<dbReference type="InterPro" id="IPR002035">
    <property type="entry name" value="VWF_A"/>
</dbReference>
<keyword evidence="1" id="KW-1003">Cell membrane</keyword>
<evidence type="ECO:0000256" key="5">
    <source>
        <dbReference type="SAM" id="Phobius"/>
    </source>
</evidence>
<evidence type="ECO:0000256" key="1">
    <source>
        <dbReference type="ARBA" id="ARBA00022475"/>
    </source>
</evidence>
<feature type="domain" description="VWFA" evidence="6">
    <location>
        <begin position="92"/>
        <end position="288"/>
    </location>
</feature>
<dbReference type="RefSeq" id="WP_119052926.1">
    <property type="nucleotide sequence ID" value="NZ_CP032157.1"/>
</dbReference>
<evidence type="ECO:0000313" key="7">
    <source>
        <dbReference type="EMBL" id="AXY77050.1"/>
    </source>
</evidence>
<dbReference type="KEGG" id="pseg:D3H65_25040"/>
<dbReference type="AlphaFoldDB" id="A0A3B7MVF8"/>
<keyword evidence="2 5" id="KW-0812">Transmembrane</keyword>
<sequence>MDFRFQHIEYLIGLAAIPLVIALFWWVLRWKKKTTQKIGDEKLVQQLTSSYSPKNFLFKFLFLAVALAAIIAGAANLQKPGAMEQVQRKGVDIVIAMDVSKSMLADDIKPNRLERARQMVYKLMDQLPDDRIALVLFAGRAYMQMPLTTDHSAARMFVQQAGPDVVPAQGTVLTEALRMSNTAFNSKERKFKSIILISDGEDHDPGAVPLAQQLAQDGVMINAVGVGSPEGSPILDPVTNDYKKDQAGNTVISKLNEPELQQLAAATKGVYIRLADTEAAVDAMKKQLGTIEQTSLDDSAFKNFKHYFPWFLGGALLLLVLEFFYPERKRTIL</sequence>
<dbReference type="InterPro" id="IPR050768">
    <property type="entry name" value="UPF0353/GerABKA_families"/>
</dbReference>
<dbReference type="PANTHER" id="PTHR22550:SF5">
    <property type="entry name" value="LEUCINE ZIPPER PROTEIN 4"/>
    <property type="match status" value="1"/>
</dbReference>
<dbReference type="PANTHER" id="PTHR22550">
    <property type="entry name" value="SPORE GERMINATION PROTEIN"/>
    <property type="match status" value="1"/>
</dbReference>
<evidence type="ECO:0000259" key="6">
    <source>
        <dbReference type="PROSITE" id="PS50234"/>
    </source>
</evidence>
<dbReference type="EMBL" id="CP032157">
    <property type="protein sequence ID" value="AXY77050.1"/>
    <property type="molecule type" value="Genomic_DNA"/>
</dbReference>
<accession>A0A3B7MVF8</accession>
<evidence type="ECO:0000313" key="8">
    <source>
        <dbReference type="Proteomes" id="UP000263900"/>
    </source>
</evidence>
<dbReference type="InterPro" id="IPR036465">
    <property type="entry name" value="vWFA_dom_sf"/>
</dbReference>
<reference evidence="7 8" key="1">
    <citation type="submission" date="2018-09" db="EMBL/GenBank/DDBJ databases">
        <title>Genome sequencing of strain 6GH32-13.</title>
        <authorList>
            <person name="Weon H.-Y."/>
            <person name="Heo J."/>
            <person name="Kwon S.-W."/>
        </authorList>
    </citation>
    <scope>NUCLEOTIDE SEQUENCE [LARGE SCALE GENOMIC DNA]</scope>
    <source>
        <strain evidence="7 8">5GH32-13</strain>
    </source>
</reference>
<evidence type="ECO:0000256" key="2">
    <source>
        <dbReference type="ARBA" id="ARBA00022692"/>
    </source>
</evidence>
<keyword evidence="8" id="KW-1185">Reference proteome</keyword>
<dbReference type="SUPFAM" id="SSF53300">
    <property type="entry name" value="vWA-like"/>
    <property type="match status" value="1"/>
</dbReference>
<feature type="transmembrane region" description="Helical" evidence="5">
    <location>
        <begin position="6"/>
        <end position="28"/>
    </location>
</feature>
<protein>
    <submittedName>
        <fullName evidence="7">VWA domain-containing protein</fullName>
    </submittedName>
</protein>
<name>A0A3B7MVF8_9BACT</name>
<dbReference type="PROSITE" id="PS50234">
    <property type="entry name" value="VWFA"/>
    <property type="match status" value="1"/>
</dbReference>